<dbReference type="AlphaFoldDB" id="G5JU79"/>
<feature type="transmembrane region" description="Helical" evidence="1">
    <location>
        <begin position="12"/>
        <end position="31"/>
    </location>
</feature>
<evidence type="ECO:0000313" key="2">
    <source>
        <dbReference type="EMBL" id="EHJ52428.1"/>
    </source>
</evidence>
<keyword evidence="1" id="KW-1133">Transmembrane helix</keyword>
<dbReference type="STRING" id="764298.STRMA_0620"/>
<reference evidence="2 3" key="1">
    <citation type="journal article" date="2014" name="Int. J. Syst. Evol. Microbiol.">
        <title>Phylogenomics and the dynamic genome evolution of the genus Streptococcus.</title>
        <authorList>
            <consortium name="The Broad Institute Genome Sequencing Platform"/>
            <person name="Richards V.P."/>
            <person name="Palmer S.R."/>
            <person name="Pavinski Bitar P.D."/>
            <person name="Qin X."/>
            <person name="Weinstock G.M."/>
            <person name="Highlander S.K."/>
            <person name="Town C.D."/>
            <person name="Burne R.A."/>
            <person name="Stanhope M.J."/>
        </authorList>
    </citation>
    <scope>NUCLEOTIDE SEQUENCE [LARGE SCALE GENOMIC DNA]</scope>
    <source>
        <strain evidence="2 3">NCTC 11558</strain>
    </source>
</reference>
<dbReference type="eggNOG" id="ENOG5033VRF">
    <property type="taxonomic scope" value="Bacteria"/>
</dbReference>
<dbReference type="RefSeq" id="WP_003080437.1">
    <property type="nucleotide sequence ID" value="NZ_AEUW02000001.1"/>
</dbReference>
<evidence type="ECO:0000256" key="1">
    <source>
        <dbReference type="SAM" id="Phobius"/>
    </source>
</evidence>
<sequence length="322" mass="36817">MLKERRNQGFILYLVIGVIFLIGSLITFVVTHQNQNNQHPSVVYNGGSTKASSGDEITLEVNAIYPKPIADIDGHKTVIWLVGYKNGYVGLESKKNDKNVAKLLKARTSLAKHPKKIKVKFFKATASGKYGIRNYSFSLRDILRKNMEVSRYFSFDDYLSLSSLNANQLNTFVICGFFGFMGILFIALAFFIKSKINRAYNDFYAAYPELNGNLAQVTTEAAYYDDKLNIVIYKNHLVSYYRGFAIVDLSQIIQLYHRIIKTKRSFLTVNQHSFLVAVKNDNKKVNLPIPNHGKKTDKELQPLFELLQRDFPNINLKNDKPF</sequence>
<organism evidence="2 3">
    <name type="scientific">Streptococcus macacae NCTC 11558</name>
    <dbReference type="NCBI Taxonomy" id="764298"/>
    <lineage>
        <taxon>Bacteria</taxon>
        <taxon>Bacillati</taxon>
        <taxon>Bacillota</taxon>
        <taxon>Bacilli</taxon>
        <taxon>Lactobacillales</taxon>
        <taxon>Streptococcaceae</taxon>
        <taxon>Streptococcus</taxon>
    </lineage>
</organism>
<keyword evidence="1" id="KW-0472">Membrane</keyword>
<dbReference type="OrthoDB" id="2236770at2"/>
<gene>
    <name evidence="2" type="ORF">STRMA_0620</name>
</gene>
<feature type="transmembrane region" description="Helical" evidence="1">
    <location>
        <begin position="169"/>
        <end position="192"/>
    </location>
</feature>
<keyword evidence="3" id="KW-1185">Reference proteome</keyword>
<accession>G5JU79</accession>
<proteinExistence type="predicted"/>
<name>G5JU79_9STRE</name>
<comment type="caution">
    <text evidence="2">The sequence shown here is derived from an EMBL/GenBank/DDBJ whole genome shotgun (WGS) entry which is preliminary data.</text>
</comment>
<evidence type="ECO:0000313" key="3">
    <source>
        <dbReference type="Proteomes" id="UP000003573"/>
    </source>
</evidence>
<dbReference type="Proteomes" id="UP000003573">
    <property type="component" value="Unassembled WGS sequence"/>
</dbReference>
<keyword evidence="1" id="KW-0812">Transmembrane</keyword>
<dbReference type="EMBL" id="AEUW02000001">
    <property type="protein sequence ID" value="EHJ52428.1"/>
    <property type="molecule type" value="Genomic_DNA"/>
</dbReference>
<protein>
    <submittedName>
        <fullName evidence="2">Uncharacterized protein</fullName>
    </submittedName>
</protein>